<dbReference type="Proteomes" id="UP000255467">
    <property type="component" value="Unassembled WGS sequence"/>
</dbReference>
<keyword evidence="4" id="KW-1185">Reference proteome</keyword>
<dbReference type="PANTHER" id="PTHR21064:SF6">
    <property type="entry name" value="AMINOGLYCOSIDE PHOSPHOTRANSFERASE DOMAIN-CONTAINING PROTEIN"/>
    <property type="match status" value="1"/>
</dbReference>
<dbReference type="GO" id="GO:0009088">
    <property type="term" value="P:threonine biosynthetic process"/>
    <property type="evidence" value="ECO:0007669"/>
    <property type="project" value="TreeGrafter"/>
</dbReference>
<evidence type="ECO:0000313" key="4">
    <source>
        <dbReference type="Proteomes" id="UP000255467"/>
    </source>
</evidence>
<accession>A0A378YA00</accession>
<reference evidence="3 4" key="1">
    <citation type="submission" date="2018-06" db="EMBL/GenBank/DDBJ databases">
        <authorList>
            <consortium name="Pathogen Informatics"/>
            <person name="Doyle S."/>
        </authorList>
    </citation>
    <scope>NUCLEOTIDE SEQUENCE [LARGE SCALE GENOMIC DNA]</scope>
    <source>
        <strain evidence="3 4">NCTC1934</strain>
    </source>
</reference>
<keyword evidence="3" id="KW-0418">Kinase</keyword>
<evidence type="ECO:0000313" key="3">
    <source>
        <dbReference type="EMBL" id="SUA74052.1"/>
    </source>
</evidence>
<sequence>MTDERVYGMGVDRLVEPDWPPPTSAEIAEVLGTEAVVDWHSPRPLSATARARTGDGRAVIVKRLPLALRSPAALEEEHRFMDHLRAHGIPIPAVLDTRRIGEFTYEVQEFGTGTDRYQGVFSWSPYLSSADAAAAGRALARLHTAAAEYDAPHRPPHPLQASFTIFASADPIGALERQAAVRPALGIFLSDQPWRTDVERVHMPVHARLFRTLADLEPLWTHNDWHGTNLLWHDGEVSSVIDFGLADRTTSVHDLAIAIERSAVDWLALRDGDPVDVRLGQVRALLDGYESLRPLDAVERRALPELLPLVHCEYELSEIDYFMGVVPGGNQANAEIAYHDYFLGHTRWWEESTDGQALLDMLRSR</sequence>
<dbReference type="STRING" id="1406858.GCA_000710895_03480"/>
<proteinExistence type="inferred from homology"/>
<keyword evidence="3" id="KW-0808">Transferase</keyword>
<dbReference type="PANTHER" id="PTHR21064">
    <property type="entry name" value="AMINOGLYCOSIDE PHOSPHOTRANSFERASE DOMAIN-CONTAINING PROTEIN-RELATED"/>
    <property type="match status" value="1"/>
</dbReference>
<dbReference type="GO" id="GO:0004413">
    <property type="term" value="F:homoserine kinase activity"/>
    <property type="evidence" value="ECO:0007669"/>
    <property type="project" value="TreeGrafter"/>
</dbReference>
<name>A0A378YA00_9NOCA</name>
<feature type="domain" description="Aminoglycoside phosphotransferase" evidence="2">
    <location>
        <begin position="50"/>
        <end position="295"/>
    </location>
</feature>
<dbReference type="OrthoDB" id="3266537at2"/>
<dbReference type="EMBL" id="UGRY01000002">
    <property type="protein sequence ID" value="SUA74052.1"/>
    <property type="molecule type" value="Genomic_DNA"/>
</dbReference>
<organism evidence="3 4">
    <name type="scientific">Nocardia otitidiscaviarum</name>
    <dbReference type="NCBI Taxonomy" id="1823"/>
    <lineage>
        <taxon>Bacteria</taxon>
        <taxon>Bacillati</taxon>
        <taxon>Actinomycetota</taxon>
        <taxon>Actinomycetes</taxon>
        <taxon>Mycobacteriales</taxon>
        <taxon>Nocardiaceae</taxon>
        <taxon>Nocardia</taxon>
    </lineage>
</organism>
<dbReference type="RefSeq" id="WP_039817971.1">
    <property type="nucleotide sequence ID" value="NZ_UGRY01000002.1"/>
</dbReference>
<comment type="similarity">
    <text evidence="1">Belongs to the pseudomonas-type ThrB family.</text>
</comment>
<dbReference type="AlphaFoldDB" id="A0A378YA00"/>
<protein>
    <submittedName>
        <fullName evidence="3">Homoserine kinase</fullName>
    </submittedName>
</protein>
<dbReference type="SUPFAM" id="SSF56112">
    <property type="entry name" value="Protein kinase-like (PK-like)"/>
    <property type="match status" value="1"/>
</dbReference>
<dbReference type="InterPro" id="IPR011009">
    <property type="entry name" value="Kinase-like_dom_sf"/>
</dbReference>
<dbReference type="InterPro" id="IPR002575">
    <property type="entry name" value="Aminoglycoside_PTrfase"/>
</dbReference>
<gene>
    <name evidence="3" type="ORF">NCTC1934_01387</name>
</gene>
<dbReference type="Pfam" id="PF01636">
    <property type="entry name" value="APH"/>
    <property type="match status" value="1"/>
</dbReference>
<dbReference type="Gene3D" id="3.90.1200.10">
    <property type="match status" value="1"/>
</dbReference>
<dbReference type="InterPro" id="IPR050249">
    <property type="entry name" value="Pseudomonas-type_ThrB"/>
</dbReference>
<evidence type="ECO:0000256" key="1">
    <source>
        <dbReference type="ARBA" id="ARBA00038240"/>
    </source>
</evidence>
<evidence type="ECO:0000259" key="2">
    <source>
        <dbReference type="Pfam" id="PF01636"/>
    </source>
</evidence>